<evidence type="ECO:0000313" key="3">
    <source>
        <dbReference type="Proteomes" id="UP000241769"/>
    </source>
</evidence>
<dbReference type="EMBL" id="MDYQ01000343">
    <property type="protein sequence ID" value="PRP76182.1"/>
    <property type="molecule type" value="Genomic_DNA"/>
</dbReference>
<protein>
    <submittedName>
        <fullName evidence="2">Uncharacterized protein</fullName>
    </submittedName>
</protein>
<comment type="caution">
    <text evidence="2">The sequence shown here is derived from an EMBL/GenBank/DDBJ whole genome shotgun (WGS) entry which is preliminary data.</text>
</comment>
<name>A0A2P6MWU0_9EUKA</name>
<accession>A0A2P6MWU0</accession>
<organism evidence="2 3">
    <name type="scientific">Planoprotostelium fungivorum</name>
    <dbReference type="NCBI Taxonomy" id="1890364"/>
    <lineage>
        <taxon>Eukaryota</taxon>
        <taxon>Amoebozoa</taxon>
        <taxon>Evosea</taxon>
        <taxon>Variosea</taxon>
        <taxon>Cavosteliida</taxon>
        <taxon>Cavosteliaceae</taxon>
        <taxon>Planoprotostelium</taxon>
    </lineage>
</organism>
<feature type="region of interest" description="Disordered" evidence="1">
    <location>
        <begin position="773"/>
        <end position="805"/>
    </location>
</feature>
<reference evidence="2 3" key="1">
    <citation type="journal article" date="2018" name="Genome Biol. Evol.">
        <title>Multiple Roots of Fruiting Body Formation in Amoebozoa.</title>
        <authorList>
            <person name="Hillmann F."/>
            <person name="Forbes G."/>
            <person name="Novohradska S."/>
            <person name="Ferling I."/>
            <person name="Riege K."/>
            <person name="Groth M."/>
            <person name="Westermann M."/>
            <person name="Marz M."/>
            <person name="Spaller T."/>
            <person name="Winckler T."/>
            <person name="Schaap P."/>
            <person name="Glockner G."/>
        </authorList>
    </citation>
    <scope>NUCLEOTIDE SEQUENCE [LARGE SCALE GENOMIC DNA]</scope>
    <source>
        <strain evidence="2 3">Jena</strain>
    </source>
</reference>
<gene>
    <name evidence="2" type="ORF">PROFUN_13728</name>
</gene>
<sequence length="819" mass="93078">MSARGKRLSKEDALEAIEQTGKGGFVGTPSSIEWEDLDHYWIVHALYDDSRRNRVRYVCRMQKDQYVWCSIVMAKTRDLMRHLGGSAHFTHPKINVQRKDRQTETEFSKSAHHKEDEADCTTHQDIEIKQEMESDLVSTDIKTEEGTSEIQCREIATALDAIASDIDLASSIYDKSDTSSLIATQLEHEIASDAIHVTHNNGNLEPSPPEMTTDITTDVATPTSQTTSHLRFSQLRAPQMISLDPETPRPLFGQIQDVRFVYRQEDKWIDWTPSKCTNDNLPHPCDVIHAQNRPRDRLYDLSGPVAFTSYSYYCRSHKEEFFLNSCEPPAHVVSMISNKAVPILMFQRTIVTQRLWDHIVSIYFEVRNYHELSLLSIPINRAEANRYETSLEGTSYLDISLNFAERPAERFFSKSLGTFDEKGKRIQLASYVLVVMNEDGMVLHASIVPSVGHEHTLPILEGVIKTPGKAQDTQAMYLFTDNIGNDGPAVIALYQRVLNRSITVCQDTFHVIQRVCKFMSKGHPDFALARRHLSNILHKVNRGAYLDQQEFIDAMERWIDRWSDPDLAAPMSNLDLIKSVGDLEAGRRTRQFQKMDPVATPSAVHCIRNQIKEPVLSGLMNLGGCKFTQGTSPIENFNNILASFRPRSQGFIGMESLDMSLQMAVIQFNLKKGEDTSRFCLHHLLSLTVRASVVVSKPIHETWSFEDAKAAGYRSKVEKVKWTPEQDAALTKAIEAISSGKNIPHTQDPFWYMTSTFLDQKMDSAAVRKRINERRHAAARSSEKEEEPMESAIDEEEDPTGKINVTETYVLQKGEFWIT</sequence>
<dbReference type="AlphaFoldDB" id="A0A2P6MWU0"/>
<proteinExistence type="predicted"/>
<keyword evidence="3" id="KW-1185">Reference proteome</keyword>
<evidence type="ECO:0000313" key="2">
    <source>
        <dbReference type="EMBL" id="PRP76182.1"/>
    </source>
</evidence>
<feature type="compositionally biased region" description="Acidic residues" evidence="1">
    <location>
        <begin position="784"/>
        <end position="798"/>
    </location>
</feature>
<dbReference type="InParanoid" id="A0A2P6MWU0"/>
<feature type="region of interest" description="Disordered" evidence="1">
    <location>
        <begin position="98"/>
        <end position="122"/>
    </location>
</feature>
<evidence type="ECO:0000256" key="1">
    <source>
        <dbReference type="SAM" id="MobiDB-lite"/>
    </source>
</evidence>
<dbReference type="Proteomes" id="UP000241769">
    <property type="component" value="Unassembled WGS sequence"/>
</dbReference>